<evidence type="ECO:0000259" key="3">
    <source>
        <dbReference type="PROSITE" id="PS51371"/>
    </source>
</evidence>
<proteinExistence type="predicted"/>
<feature type="domain" description="CBS" evidence="3">
    <location>
        <begin position="76"/>
        <end position="132"/>
    </location>
</feature>
<dbReference type="PROSITE" id="PS51371">
    <property type="entry name" value="CBS"/>
    <property type="match status" value="2"/>
</dbReference>
<name>A0A5E4T538_9BURK</name>
<dbReference type="PANTHER" id="PTHR43080">
    <property type="entry name" value="CBS DOMAIN-CONTAINING PROTEIN CBSX3, MITOCHONDRIAL"/>
    <property type="match status" value="1"/>
</dbReference>
<dbReference type="InterPro" id="IPR051257">
    <property type="entry name" value="Diverse_CBS-Domain"/>
</dbReference>
<dbReference type="AlphaFoldDB" id="A0A5E4T538"/>
<dbReference type="PANTHER" id="PTHR43080:SF2">
    <property type="entry name" value="CBS DOMAIN-CONTAINING PROTEIN"/>
    <property type="match status" value="1"/>
</dbReference>
<protein>
    <submittedName>
        <fullName evidence="4">Inosine-5-monophosphate dehydrogenase</fullName>
    </submittedName>
</protein>
<dbReference type="Gene3D" id="3.10.580.10">
    <property type="entry name" value="CBS-domain"/>
    <property type="match status" value="1"/>
</dbReference>
<dbReference type="InterPro" id="IPR044725">
    <property type="entry name" value="CBSX3_CBS_dom"/>
</dbReference>
<dbReference type="Pfam" id="PF00571">
    <property type="entry name" value="CBS"/>
    <property type="match status" value="2"/>
</dbReference>
<evidence type="ECO:0000256" key="1">
    <source>
        <dbReference type="ARBA" id="ARBA00023122"/>
    </source>
</evidence>
<dbReference type="RefSeq" id="WP_150696019.1">
    <property type="nucleotide sequence ID" value="NZ_CABPRZ010000003.1"/>
</dbReference>
<dbReference type="SMART" id="SM00116">
    <property type="entry name" value="CBS"/>
    <property type="match status" value="2"/>
</dbReference>
<dbReference type="InterPro" id="IPR046342">
    <property type="entry name" value="CBS_dom_sf"/>
</dbReference>
<keyword evidence="1 2" id="KW-0129">CBS domain</keyword>
<dbReference type="OrthoDB" id="9807125at2"/>
<feature type="domain" description="CBS" evidence="3">
    <location>
        <begin position="8"/>
        <end position="68"/>
    </location>
</feature>
<dbReference type="SUPFAM" id="SSF54631">
    <property type="entry name" value="CBS-domain pair"/>
    <property type="match status" value="1"/>
</dbReference>
<dbReference type="EMBL" id="CABPRZ010000003">
    <property type="protein sequence ID" value="VVD81564.1"/>
    <property type="molecule type" value="Genomic_DNA"/>
</dbReference>
<dbReference type="CDD" id="cd04623">
    <property type="entry name" value="CBS_pair_bac_euk"/>
    <property type="match status" value="1"/>
</dbReference>
<organism evidence="4 5">
    <name type="scientific">Pandoraea terrae</name>
    <dbReference type="NCBI Taxonomy" id="1537710"/>
    <lineage>
        <taxon>Bacteria</taxon>
        <taxon>Pseudomonadati</taxon>
        <taxon>Pseudomonadota</taxon>
        <taxon>Betaproteobacteria</taxon>
        <taxon>Burkholderiales</taxon>
        <taxon>Burkholderiaceae</taxon>
        <taxon>Pandoraea</taxon>
    </lineage>
</organism>
<gene>
    <name evidence="4" type="ORF">PTE30175_01091</name>
</gene>
<evidence type="ECO:0000313" key="4">
    <source>
        <dbReference type="EMBL" id="VVD81564.1"/>
    </source>
</evidence>
<accession>A0A5E4T538</accession>
<keyword evidence="5" id="KW-1185">Reference proteome</keyword>
<evidence type="ECO:0000256" key="2">
    <source>
        <dbReference type="PROSITE-ProRule" id="PRU00703"/>
    </source>
</evidence>
<evidence type="ECO:0000313" key="5">
    <source>
        <dbReference type="Proteomes" id="UP000414233"/>
    </source>
</evidence>
<dbReference type="Proteomes" id="UP000414233">
    <property type="component" value="Unassembled WGS sequence"/>
</dbReference>
<reference evidence="4 5" key="1">
    <citation type="submission" date="2019-08" db="EMBL/GenBank/DDBJ databases">
        <authorList>
            <person name="Peeters C."/>
        </authorList>
    </citation>
    <scope>NUCLEOTIDE SEQUENCE [LARGE SCALE GENOMIC DNA]</scope>
    <source>
        <strain evidence="4 5">LMG 30175</strain>
    </source>
</reference>
<dbReference type="InterPro" id="IPR000644">
    <property type="entry name" value="CBS_dom"/>
</dbReference>
<sequence>MKTVQQVLDKKGRSLCSIGPNARVLDALRAMSLHAVGAMVVVDGGRLVGILSERDFARQVARSGHCATHIAVREIMTRRVTTIAVHETVEACMSLMVNGNFRHLPVLERGELVGMLSIGDLVREIIADQAATIRHLETYIQG</sequence>